<evidence type="ECO:0000256" key="5">
    <source>
        <dbReference type="ARBA" id="ARBA00022475"/>
    </source>
</evidence>
<keyword evidence="14 16" id="KW-0012">Acyltransferase</keyword>
<comment type="similarity">
    <text evidence="4 16">Belongs to the DHHC palmitoyltransferase family.</text>
</comment>
<dbReference type="Pfam" id="PF01529">
    <property type="entry name" value="DHHC"/>
    <property type="match status" value="1"/>
</dbReference>
<feature type="transmembrane region" description="Helical" evidence="16">
    <location>
        <begin position="91"/>
        <end position="110"/>
    </location>
</feature>
<sequence>MDFLWLFTFYVLSIIILVSIFCFVSGRSRSRLDRIFGRAEEMLSFVLPTWLQSWFQTRSGAFVVLHLILDALVFAEYTWEVFGYCVELEMHLRFLLLPYILISVNLYFFYKCCVTDPGVITKQNVTLFTQVYGYDEILYHIGNVCKTCHLCKPARSKHCGVCGCCVQRFDHHCVWVNNCIGALNIRYFLLYLFSLTLTVLSLAWVITAFLLQVVLLSHMMTAAYVNIDGQEHVMNIAVIIQHLFLTFPRIVFTLGFLIVLVLLVGGYGCFVFYLCLTNQTTNEWYKTRRHASANRSLTDKGYSKGLKTNIQEIFLPHSFYKKDR</sequence>
<dbReference type="PROSITE" id="PS50216">
    <property type="entry name" value="DHHC"/>
    <property type="match status" value="1"/>
</dbReference>
<accession>A0AAD1WFQ7</accession>
<dbReference type="GO" id="GO:0019706">
    <property type="term" value="F:protein-cysteine S-palmitoyltransferase activity"/>
    <property type="evidence" value="ECO:0007669"/>
    <property type="project" value="UniProtKB-EC"/>
</dbReference>
<keyword evidence="8" id="KW-0256">Endoplasmic reticulum</keyword>
<evidence type="ECO:0000313" key="18">
    <source>
        <dbReference type="EMBL" id="CAH2307480.1"/>
    </source>
</evidence>
<feature type="transmembrane region" description="Helical" evidence="16">
    <location>
        <begin position="250"/>
        <end position="276"/>
    </location>
</feature>
<evidence type="ECO:0000256" key="13">
    <source>
        <dbReference type="ARBA" id="ARBA00023288"/>
    </source>
</evidence>
<evidence type="ECO:0000256" key="1">
    <source>
        <dbReference type="ARBA" id="ARBA00004477"/>
    </source>
</evidence>
<comment type="subcellular location">
    <subcellularLocation>
        <location evidence="2">Cell membrane</location>
        <topology evidence="2">Multi-pass membrane protein</topology>
    </subcellularLocation>
    <subcellularLocation>
        <location evidence="1">Endoplasmic reticulum membrane</location>
        <topology evidence="1">Multi-pass membrane protein</topology>
    </subcellularLocation>
    <subcellularLocation>
        <location evidence="3">Golgi apparatus membrane</location>
        <topology evidence="3">Multi-pass membrane protein</topology>
    </subcellularLocation>
</comment>
<feature type="transmembrane region" description="Helical" evidence="16">
    <location>
        <begin position="188"/>
        <end position="211"/>
    </location>
</feature>
<feature type="domain" description="Palmitoyltransferase DHHC" evidence="17">
    <location>
        <begin position="142"/>
        <end position="286"/>
    </location>
</feature>
<keyword evidence="6 16" id="KW-0808">Transferase</keyword>
<keyword evidence="13" id="KW-0449">Lipoprotein</keyword>
<keyword evidence="11 16" id="KW-0472">Membrane</keyword>
<evidence type="ECO:0000256" key="7">
    <source>
        <dbReference type="ARBA" id="ARBA00022692"/>
    </source>
</evidence>
<evidence type="ECO:0000256" key="10">
    <source>
        <dbReference type="ARBA" id="ARBA00023034"/>
    </source>
</evidence>
<evidence type="ECO:0000256" key="9">
    <source>
        <dbReference type="ARBA" id="ARBA00022989"/>
    </source>
</evidence>
<dbReference type="PANTHER" id="PTHR22883:SF466">
    <property type="entry name" value="PALMITOYLTRANSFERASE ZDHHC4"/>
    <property type="match status" value="1"/>
</dbReference>
<name>A0AAD1WFQ7_PELCU</name>
<keyword evidence="9 16" id="KW-1133">Transmembrane helix</keyword>
<evidence type="ECO:0000256" key="12">
    <source>
        <dbReference type="ARBA" id="ARBA00023139"/>
    </source>
</evidence>
<dbReference type="AlphaFoldDB" id="A0AAD1WFQ7"/>
<dbReference type="InterPro" id="IPR001594">
    <property type="entry name" value="Palmitoyltrfase_DHHC"/>
</dbReference>
<dbReference type="GO" id="GO:0006612">
    <property type="term" value="P:protein targeting to membrane"/>
    <property type="evidence" value="ECO:0007669"/>
    <property type="project" value="TreeGrafter"/>
</dbReference>
<evidence type="ECO:0000313" key="19">
    <source>
        <dbReference type="Proteomes" id="UP001295444"/>
    </source>
</evidence>
<dbReference type="Proteomes" id="UP001295444">
    <property type="component" value="Chromosome 07"/>
</dbReference>
<keyword evidence="10" id="KW-0333">Golgi apparatus</keyword>
<dbReference type="GO" id="GO:0005886">
    <property type="term" value="C:plasma membrane"/>
    <property type="evidence" value="ECO:0007669"/>
    <property type="project" value="UniProtKB-SubCell"/>
</dbReference>
<evidence type="ECO:0000256" key="2">
    <source>
        <dbReference type="ARBA" id="ARBA00004651"/>
    </source>
</evidence>
<comment type="domain">
    <text evidence="16">The DHHC domain is required for palmitoyltransferase activity.</text>
</comment>
<evidence type="ECO:0000256" key="14">
    <source>
        <dbReference type="ARBA" id="ARBA00023315"/>
    </source>
</evidence>
<gene>
    <name evidence="18" type="ORF">PECUL_23A017055</name>
</gene>
<keyword evidence="19" id="KW-1185">Reference proteome</keyword>
<evidence type="ECO:0000259" key="17">
    <source>
        <dbReference type="Pfam" id="PF01529"/>
    </source>
</evidence>
<evidence type="ECO:0000256" key="16">
    <source>
        <dbReference type="RuleBase" id="RU079119"/>
    </source>
</evidence>
<dbReference type="EC" id="2.3.1.225" evidence="16"/>
<dbReference type="EMBL" id="OW240918">
    <property type="protein sequence ID" value="CAH2307480.1"/>
    <property type="molecule type" value="Genomic_DNA"/>
</dbReference>
<dbReference type="InterPro" id="IPR039859">
    <property type="entry name" value="PFA4/ZDH16/20/ERF2-like"/>
</dbReference>
<comment type="catalytic activity">
    <reaction evidence="15">
        <text>L-cysteinyl-[protein] + hexadecanoyl-CoA = S-hexadecanoyl-L-cysteinyl-[protein] + CoA</text>
        <dbReference type="Rhea" id="RHEA:36683"/>
        <dbReference type="Rhea" id="RHEA-COMP:10131"/>
        <dbReference type="Rhea" id="RHEA-COMP:11032"/>
        <dbReference type="ChEBI" id="CHEBI:29950"/>
        <dbReference type="ChEBI" id="CHEBI:57287"/>
        <dbReference type="ChEBI" id="CHEBI:57379"/>
        <dbReference type="ChEBI" id="CHEBI:74151"/>
        <dbReference type="EC" id="2.3.1.225"/>
    </reaction>
    <physiologicalReaction direction="left-to-right" evidence="15">
        <dbReference type="Rhea" id="RHEA:36684"/>
    </physiologicalReaction>
</comment>
<keyword evidence="7 16" id="KW-0812">Transmembrane</keyword>
<evidence type="ECO:0000256" key="6">
    <source>
        <dbReference type="ARBA" id="ARBA00022679"/>
    </source>
</evidence>
<keyword evidence="5" id="KW-1003">Cell membrane</keyword>
<feature type="transmembrane region" description="Helical" evidence="16">
    <location>
        <begin position="6"/>
        <end position="24"/>
    </location>
</feature>
<dbReference type="GO" id="GO:0005789">
    <property type="term" value="C:endoplasmic reticulum membrane"/>
    <property type="evidence" value="ECO:0007669"/>
    <property type="project" value="UniProtKB-SubCell"/>
</dbReference>
<dbReference type="PANTHER" id="PTHR22883">
    <property type="entry name" value="ZINC FINGER DHHC DOMAIN CONTAINING PROTEIN"/>
    <property type="match status" value="1"/>
</dbReference>
<organism evidence="18 19">
    <name type="scientific">Pelobates cultripes</name>
    <name type="common">Western spadefoot toad</name>
    <dbReference type="NCBI Taxonomy" id="61616"/>
    <lineage>
        <taxon>Eukaryota</taxon>
        <taxon>Metazoa</taxon>
        <taxon>Chordata</taxon>
        <taxon>Craniata</taxon>
        <taxon>Vertebrata</taxon>
        <taxon>Euteleostomi</taxon>
        <taxon>Amphibia</taxon>
        <taxon>Batrachia</taxon>
        <taxon>Anura</taxon>
        <taxon>Pelobatoidea</taxon>
        <taxon>Pelobatidae</taxon>
        <taxon>Pelobates</taxon>
    </lineage>
</organism>
<evidence type="ECO:0000256" key="3">
    <source>
        <dbReference type="ARBA" id="ARBA00004653"/>
    </source>
</evidence>
<evidence type="ECO:0000256" key="15">
    <source>
        <dbReference type="ARBA" id="ARBA00047790"/>
    </source>
</evidence>
<protein>
    <recommendedName>
        <fullName evidence="16">Palmitoyltransferase</fullName>
        <ecNumber evidence="16">2.3.1.225</ecNumber>
    </recommendedName>
</protein>
<evidence type="ECO:0000256" key="8">
    <source>
        <dbReference type="ARBA" id="ARBA00022824"/>
    </source>
</evidence>
<evidence type="ECO:0000256" key="4">
    <source>
        <dbReference type="ARBA" id="ARBA00008574"/>
    </source>
</evidence>
<proteinExistence type="inferred from homology"/>
<keyword evidence="12" id="KW-0564">Palmitate</keyword>
<evidence type="ECO:0000256" key="11">
    <source>
        <dbReference type="ARBA" id="ARBA00023136"/>
    </source>
</evidence>
<dbReference type="GO" id="GO:0000139">
    <property type="term" value="C:Golgi membrane"/>
    <property type="evidence" value="ECO:0007669"/>
    <property type="project" value="UniProtKB-SubCell"/>
</dbReference>
<feature type="transmembrane region" description="Helical" evidence="16">
    <location>
        <begin position="60"/>
        <end position="79"/>
    </location>
</feature>
<reference evidence="18" key="1">
    <citation type="submission" date="2022-03" db="EMBL/GenBank/DDBJ databases">
        <authorList>
            <person name="Alioto T."/>
            <person name="Alioto T."/>
            <person name="Gomez Garrido J."/>
        </authorList>
    </citation>
    <scope>NUCLEOTIDE SEQUENCE</scope>
</reference>